<dbReference type="AlphaFoldDB" id="V6DIN3"/>
<evidence type="ECO:0000256" key="1">
    <source>
        <dbReference type="ARBA" id="ARBA00023054"/>
    </source>
</evidence>
<sequence length="506" mass="56993">MQKRILLISILTLSNFAHKSFSMDFNEINPDVLRFFGDAAEGAARLGQNIAEETRRNNEYSYENRERKLKEELQQAKSPEERTEILRQLGVIREGREKKEQTWENVGAQFVQVVPNMLNLAQDVIREKTQAETKLAQEAISSKARKEAIIESMQKLIQAGTDPKNAKLFAFTTTVAAVGVCGAWHGSKVVANLVQQYMNKIPTIAEETSLVSVKDKVVNYLRGQKPETNINDVILESNLATRISRIATSVKNTVSNGGYFRHILFYGPPGTGKTMLAKRIARSSGLEYIYFAGGSALDQLPIEDALSRLVELFEFAKRSSKKLMIIIDEAEVLLADRSKNLSDKTRKLLNLILGYTGTETNNFIIVALTNRPEDLDDAFLSRCDEQIEIGAPAPEQRLEILQSYIKKFLISRTKEQPKPSLFARILGANNPPKPITIAKDALTPEVIEDIAQRLEHFVGRDISKLVISIQSEAYATPQCRITKEIVDRVIQQKIDQKTLEKKQFKQ</sequence>
<dbReference type="SUPFAM" id="SSF52540">
    <property type="entry name" value="P-loop containing nucleoside triphosphate hydrolases"/>
    <property type="match status" value="1"/>
</dbReference>
<accession>V6DIN3</accession>
<dbReference type="KEGG" id="dpb:BABL1_gene_651"/>
<dbReference type="Gene3D" id="3.40.50.300">
    <property type="entry name" value="P-loop containing nucleotide triphosphate hydrolases"/>
    <property type="match status" value="1"/>
</dbReference>
<name>V6DIN3_9BACT</name>
<dbReference type="PANTHER" id="PTHR23075">
    <property type="entry name" value="PUTATIVE ATP-ASE"/>
    <property type="match status" value="1"/>
</dbReference>
<dbReference type="GO" id="GO:0008270">
    <property type="term" value="F:zinc ion binding"/>
    <property type="evidence" value="ECO:0007669"/>
    <property type="project" value="TreeGrafter"/>
</dbReference>
<dbReference type="InterPro" id="IPR003593">
    <property type="entry name" value="AAA+_ATPase"/>
</dbReference>
<keyword evidence="1" id="KW-0175">Coiled coil</keyword>
<feature type="domain" description="AAA+ ATPase" evidence="2">
    <location>
        <begin position="259"/>
        <end position="393"/>
    </location>
</feature>
<dbReference type="EMBL" id="HG793133">
    <property type="protein sequence ID" value="CDK30386.1"/>
    <property type="molecule type" value="Genomic_DNA"/>
</dbReference>
<dbReference type="Proteomes" id="UP000018769">
    <property type="component" value="Chromosome I"/>
</dbReference>
<dbReference type="PANTHER" id="PTHR23075:SF0">
    <property type="entry name" value="ATPASE FAMILY AAA DOMAIN-CONTAINING PROTEIN 3"/>
    <property type="match status" value="1"/>
</dbReference>
<dbReference type="OrthoDB" id="7438987at2"/>
<evidence type="ECO:0000313" key="3">
    <source>
        <dbReference type="EMBL" id="CDK30386.1"/>
    </source>
</evidence>
<evidence type="ECO:0000313" key="4">
    <source>
        <dbReference type="Proteomes" id="UP000018769"/>
    </source>
</evidence>
<dbReference type="GO" id="GO:0016887">
    <property type="term" value="F:ATP hydrolysis activity"/>
    <property type="evidence" value="ECO:0007669"/>
    <property type="project" value="InterPro"/>
</dbReference>
<dbReference type="RefSeq" id="WP_023791427.1">
    <property type="nucleotide sequence ID" value="NC_023003.1"/>
</dbReference>
<organism evidence="3 4">
    <name type="scientific">Candidatus Babela massiliensis</name>
    <dbReference type="NCBI Taxonomy" id="673862"/>
    <lineage>
        <taxon>Bacteria</taxon>
        <taxon>Candidatus Babelota</taxon>
        <taxon>Candidatus Babeliae</taxon>
        <taxon>Candidatus Babeliales</taxon>
        <taxon>Candidatus Babeliaceae</taxon>
        <taxon>Candidatus Babela</taxon>
    </lineage>
</organism>
<reference evidence="3 4" key="1">
    <citation type="journal article" date="2015" name="Biol. Direct">
        <title>Babela massiliensis, a representative of a widespread bacterial phylum with unusual adaptations to parasitism in amoebae.</title>
        <authorList>
            <person name="Pagnier I."/>
            <person name="Yutin N."/>
            <person name="Croce O."/>
            <person name="Makarova K.S."/>
            <person name="Wolf Y.I."/>
            <person name="Benamar S."/>
            <person name="Raoult D."/>
            <person name="Koonin E.V."/>
            <person name="La Scola B."/>
        </authorList>
    </citation>
    <scope>NUCLEOTIDE SEQUENCE [LARGE SCALE GENOMIC DNA]</scope>
    <source>
        <strain evidence="4">BABL1</strain>
    </source>
</reference>
<dbReference type="HOGENOM" id="CLU_538284_0_0_7"/>
<keyword evidence="4" id="KW-1185">Reference proteome</keyword>
<dbReference type="STRING" id="673862.BABL1_gene_651"/>
<evidence type="ECO:0000259" key="2">
    <source>
        <dbReference type="SMART" id="SM00382"/>
    </source>
</evidence>
<proteinExistence type="predicted"/>
<dbReference type="eggNOG" id="COG1222">
    <property type="taxonomic scope" value="Bacteria"/>
</dbReference>
<dbReference type="SMART" id="SM00382">
    <property type="entry name" value="AAA"/>
    <property type="match status" value="1"/>
</dbReference>
<dbReference type="GO" id="GO:0005524">
    <property type="term" value="F:ATP binding"/>
    <property type="evidence" value="ECO:0007669"/>
    <property type="project" value="InterPro"/>
</dbReference>
<dbReference type="GO" id="GO:0007005">
    <property type="term" value="P:mitochondrion organization"/>
    <property type="evidence" value="ECO:0007669"/>
    <property type="project" value="TreeGrafter"/>
</dbReference>
<protein>
    <submittedName>
        <fullName evidence="3">ATPase of the AAA+ class</fullName>
    </submittedName>
</protein>
<dbReference type="InterPro" id="IPR003959">
    <property type="entry name" value="ATPase_AAA_core"/>
</dbReference>
<dbReference type="InterPro" id="IPR027417">
    <property type="entry name" value="P-loop_NTPase"/>
</dbReference>
<dbReference type="Pfam" id="PF00004">
    <property type="entry name" value="AAA"/>
    <property type="match status" value="1"/>
</dbReference>
<gene>
    <name evidence="3" type="primary">ftsH4_2</name>
    <name evidence="3" type="ORF">BABL1_gene_651</name>
</gene>